<protein>
    <submittedName>
        <fullName evidence="13">Polynucleotide adenylyltransferase/metal dependent phosphohydrolase</fullName>
    </submittedName>
</protein>
<dbReference type="CDD" id="cd00077">
    <property type="entry name" value="HDc"/>
    <property type="match status" value="1"/>
</dbReference>
<keyword evidence="9" id="KW-0460">Magnesium</keyword>
<dbReference type="Pfam" id="PF01743">
    <property type="entry name" value="PolyA_pol"/>
    <property type="match status" value="1"/>
</dbReference>
<keyword evidence="10 11" id="KW-0694">RNA-binding</keyword>
<dbReference type="GO" id="GO:0016779">
    <property type="term" value="F:nucleotidyltransferase activity"/>
    <property type="evidence" value="ECO:0007669"/>
    <property type="project" value="UniProtKB-KW"/>
</dbReference>
<dbReference type="InterPro" id="IPR050124">
    <property type="entry name" value="tRNA_CCA-adding_enzyme"/>
</dbReference>
<dbReference type="GO" id="GO:0000049">
    <property type="term" value="F:tRNA binding"/>
    <property type="evidence" value="ECO:0007669"/>
    <property type="project" value="UniProtKB-KW"/>
</dbReference>
<comment type="cofactor">
    <cofactor evidence="1">
        <name>Mg(2+)</name>
        <dbReference type="ChEBI" id="CHEBI:18420"/>
    </cofactor>
</comment>
<dbReference type="SUPFAM" id="SSF81891">
    <property type="entry name" value="Poly A polymerase C-terminal region-like"/>
    <property type="match status" value="1"/>
</dbReference>
<evidence type="ECO:0000313" key="14">
    <source>
        <dbReference type="Proteomes" id="UP000034727"/>
    </source>
</evidence>
<keyword evidence="8" id="KW-0547">Nucleotide-binding</keyword>
<dbReference type="GO" id="GO:0000166">
    <property type="term" value="F:nucleotide binding"/>
    <property type="evidence" value="ECO:0007669"/>
    <property type="project" value="UniProtKB-KW"/>
</dbReference>
<dbReference type="PANTHER" id="PTHR47545:SF2">
    <property type="entry name" value="CC-ADDING TRNA NUCLEOTIDYLTRANSFERASE"/>
    <property type="match status" value="1"/>
</dbReference>
<dbReference type="Pfam" id="PF01966">
    <property type="entry name" value="HD"/>
    <property type="match status" value="1"/>
</dbReference>
<dbReference type="GO" id="GO:0008033">
    <property type="term" value="P:tRNA processing"/>
    <property type="evidence" value="ECO:0007669"/>
    <property type="project" value="UniProtKB-KW"/>
</dbReference>
<dbReference type="CDD" id="cd05398">
    <property type="entry name" value="NT_ClassII-CCAase"/>
    <property type="match status" value="1"/>
</dbReference>
<dbReference type="NCBIfam" id="TIGR00277">
    <property type="entry name" value="HDIG"/>
    <property type="match status" value="1"/>
</dbReference>
<name>A0A0G1R397_9BACT</name>
<comment type="caution">
    <text evidence="13">The sequence shown here is derived from an EMBL/GenBank/DDBJ whole genome shotgun (WGS) entry which is preliminary data.</text>
</comment>
<dbReference type="AlphaFoldDB" id="A0A0G1R397"/>
<evidence type="ECO:0000256" key="2">
    <source>
        <dbReference type="ARBA" id="ARBA00007265"/>
    </source>
</evidence>
<dbReference type="InterPro" id="IPR032828">
    <property type="entry name" value="PolyA_RNA-bd"/>
</dbReference>
<reference evidence="13 14" key="1">
    <citation type="journal article" date="2015" name="Nature">
        <title>rRNA introns, odd ribosomes, and small enigmatic genomes across a large radiation of phyla.</title>
        <authorList>
            <person name="Brown C.T."/>
            <person name="Hug L.A."/>
            <person name="Thomas B.C."/>
            <person name="Sharon I."/>
            <person name="Castelle C.J."/>
            <person name="Singh A."/>
            <person name="Wilkins M.J."/>
            <person name="Williams K.H."/>
            <person name="Banfield J.F."/>
        </authorList>
    </citation>
    <scope>NUCLEOTIDE SEQUENCE [LARGE SCALE GENOMIC DNA]</scope>
</reference>
<dbReference type="GO" id="GO:0016787">
    <property type="term" value="F:hydrolase activity"/>
    <property type="evidence" value="ECO:0007669"/>
    <property type="project" value="UniProtKB-KW"/>
</dbReference>
<gene>
    <name evidence="13" type="ORF">UX22_C0009G0007</name>
</gene>
<dbReference type="InterPro" id="IPR006674">
    <property type="entry name" value="HD_domain"/>
</dbReference>
<dbReference type="InterPro" id="IPR003607">
    <property type="entry name" value="HD/PDEase_dom"/>
</dbReference>
<dbReference type="InterPro" id="IPR002646">
    <property type="entry name" value="PolA_pol_head_dom"/>
</dbReference>
<dbReference type="InterPro" id="IPR006675">
    <property type="entry name" value="HDIG_dom"/>
</dbReference>
<feature type="domain" description="HD" evidence="12">
    <location>
        <begin position="272"/>
        <end position="392"/>
    </location>
</feature>
<evidence type="ECO:0000313" key="13">
    <source>
        <dbReference type="EMBL" id="KKU15375.1"/>
    </source>
</evidence>
<dbReference type="PANTHER" id="PTHR47545">
    <property type="entry name" value="MULTIFUNCTIONAL CCA PROTEIN"/>
    <property type="match status" value="1"/>
</dbReference>
<dbReference type="SUPFAM" id="SSF81301">
    <property type="entry name" value="Nucleotidyltransferase"/>
    <property type="match status" value="1"/>
</dbReference>
<evidence type="ECO:0000256" key="10">
    <source>
        <dbReference type="ARBA" id="ARBA00022884"/>
    </source>
</evidence>
<comment type="similarity">
    <text evidence="2 11">Belongs to the tRNA nucleotidyltransferase/poly(A) polymerase family.</text>
</comment>
<evidence type="ECO:0000259" key="12">
    <source>
        <dbReference type="PROSITE" id="PS51831"/>
    </source>
</evidence>
<evidence type="ECO:0000256" key="9">
    <source>
        <dbReference type="ARBA" id="ARBA00022842"/>
    </source>
</evidence>
<keyword evidence="13" id="KW-0378">Hydrolase</keyword>
<sequence>MENTIPKEVIDTGNALVACKHEAFIVGGCVRDLIIGVRPNDWDIATDASPDDIRKIFPDSVYENDFGTVGVKTDSDDQTLKMIEVTTFRAEGTYSDKRHPDEVKFVKTIEEDLSRRDFTINAMAIDINPRILSSKSNEISKFAPPAGGQNSKLIRDPYDGQGDLNKKIIRAVGNPDERFEEDALRLLRAVRLSVQLGFSIEQHTKNALKKNSRLLKYIAKERVRDEFQKLILSERAADGIFRLEETGILEFIIPELREGIGCKQNKHHVYEVFEHNTRALEYAARKGYSLEVRLASLLHDIGKPRTKRGQNTEATFHGHEAVGARIAAAALKNLRFSNDVIEKVRHLIRYHMFYYNVGEVSESGVRRFIARVGVENIDDILKVREADRIGSRVPKAFPYKLRHLLFMIEKVRHDPVHPKMLAVRGDGVMKILGIPAGPKIGEILFILLDDVLDDPSLNTKEYLEKRVKDLGSLPGSKLAALAGEGRRKRDSVEEEVEGEMKRKYFVE</sequence>
<keyword evidence="6 13" id="KW-0548">Nucleotidyltransferase</keyword>
<dbReference type="EMBL" id="LCLJ01000009">
    <property type="protein sequence ID" value="KKU15375.1"/>
    <property type="molecule type" value="Genomic_DNA"/>
</dbReference>
<dbReference type="InterPro" id="IPR043519">
    <property type="entry name" value="NT_sf"/>
</dbReference>
<evidence type="ECO:0000256" key="1">
    <source>
        <dbReference type="ARBA" id="ARBA00001946"/>
    </source>
</evidence>
<evidence type="ECO:0000256" key="8">
    <source>
        <dbReference type="ARBA" id="ARBA00022741"/>
    </source>
</evidence>
<dbReference type="Pfam" id="PF12627">
    <property type="entry name" value="PolyA_pol_RNAbd"/>
    <property type="match status" value="1"/>
</dbReference>
<dbReference type="Gene3D" id="3.30.460.10">
    <property type="entry name" value="Beta Polymerase, domain 2"/>
    <property type="match status" value="1"/>
</dbReference>
<dbReference type="Gene3D" id="1.10.3090.10">
    <property type="entry name" value="cca-adding enzyme, domain 2"/>
    <property type="match status" value="1"/>
</dbReference>
<dbReference type="PATRIC" id="fig|1618663.3.peg.327"/>
<evidence type="ECO:0000256" key="4">
    <source>
        <dbReference type="ARBA" id="ARBA00022679"/>
    </source>
</evidence>
<organism evidence="13 14">
    <name type="scientific">Candidatus Jorgensenbacteria bacterium GW2011_GWA2_45_9</name>
    <dbReference type="NCBI Taxonomy" id="1618663"/>
    <lineage>
        <taxon>Bacteria</taxon>
        <taxon>Candidatus Joergenseniibacteriota</taxon>
    </lineage>
</organism>
<evidence type="ECO:0000256" key="5">
    <source>
        <dbReference type="ARBA" id="ARBA00022694"/>
    </source>
</evidence>
<keyword evidence="5" id="KW-0819">tRNA processing</keyword>
<evidence type="ECO:0000256" key="11">
    <source>
        <dbReference type="RuleBase" id="RU003953"/>
    </source>
</evidence>
<proteinExistence type="inferred from homology"/>
<dbReference type="Gene3D" id="1.10.246.80">
    <property type="match status" value="1"/>
</dbReference>
<keyword evidence="7" id="KW-0479">Metal-binding</keyword>
<evidence type="ECO:0000256" key="7">
    <source>
        <dbReference type="ARBA" id="ARBA00022723"/>
    </source>
</evidence>
<dbReference type="Proteomes" id="UP000034727">
    <property type="component" value="Unassembled WGS sequence"/>
</dbReference>
<evidence type="ECO:0000256" key="3">
    <source>
        <dbReference type="ARBA" id="ARBA00022555"/>
    </source>
</evidence>
<keyword evidence="4 11" id="KW-0808">Transferase</keyword>
<evidence type="ECO:0000256" key="6">
    <source>
        <dbReference type="ARBA" id="ARBA00022695"/>
    </source>
</evidence>
<dbReference type="GO" id="GO:0046872">
    <property type="term" value="F:metal ion binding"/>
    <property type="evidence" value="ECO:0007669"/>
    <property type="project" value="UniProtKB-KW"/>
</dbReference>
<keyword evidence="3" id="KW-0820">tRNA-binding</keyword>
<accession>A0A0G1R397</accession>
<dbReference type="PROSITE" id="PS51831">
    <property type="entry name" value="HD"/>
    <property type="match status" value="1"/>
</dbReference>